<evidence type="ECO:0000256" key="1">
    <source>
        <dbReference type="SAM" id="SignalP"/>
    </source>
</evidence>
<dbReference type="GeneID" id="24093446"/>
<accession>J4GI07</accession>
<dbReference type="InParanoid" id="J4GI07"/>
<dbReference type="EMBL" id="HE796888">
    <property type="protein sequence ID" value="CCL98535.1"/>
    <property type="molecule type" value="Genomic_DNA"/>
</dbReference>
<gene>
    <name evidence="2" type="ORF">FIBRA_00534</name>
</gene>
<dbReference type="AlphaFoldDB" id="J4GI07"/>
<feature type="signal peptide" evidence="1">
    <location>
        <begin position="1"/>
        <end position="21"/>
    </location>
</feature>
<evidence type="ECO:0000313" key="3">
    <source>
        <dbReference type="Proteomes" id="UP000006352"/>
    </source>
</evidence>
<feature type="chain" id="PRO_5003778956" evidence="1">
    <location>
        <begin position="22"/>
        <end position="250"/>
    </location>
</feature>
<reference evidence="2 3" key="1">
    <citation type="journal article" date="2012" name="Appl. Environ. Microbiol.">
        <title>Short-read sequencing for genomic analysis of the brown rot fungus Fibroporia radiculosa.</title>
        <authorList>
            <person name="Tang J.D."/>
            <person name="Perkins A.D."/>
            <person name="Sonstegard T.S."/>
            <person name="Schroeder S.G."/>
            <person name="Burgess S.C."/>
            <person name="Diehl S.V."/>
        </authorList>
    </citation>
    <scope>NUCLEOTIDE SEQUENCE [LARGE SCALE GENOMIC DNA]</scope>
    <source>
        <strain evidence="2 3">TFFH 294</strain>
    </source>
</reference>
<proteinExistence type="predicted"/>
<protein>
    <submittedName>
        <fullName evidence="2">Uncharacterized protein</fullName>
    </submittedName>
</protein>
<dbReference type="Proteomes" id="UP000006352">
    <property type="component" value="Unassembled WGS sequence"/>
</dbReference>
<dbReference type="HOGENOM" id="CLU_1111425_0_0_1"/>
<evidence type="ECO:0000313" key="2">
    <source>
        <dbReference type="EMBL" id="CCL98535.1"/>
    </source>
</evidence>
<dbReference type="RefSeq" id="XP_012177818.1">
    <property type="nucleotide sequence ID" value="XM_012322428.1"/>
</dbReference>
<keyword evidence="3" id="KW-1185">Reference proteome</keyword>
<keyword evidence="1" id="KW-0732">Signal</keyword>
<organism evidence="2 3">
    <name type="scientific">Fibroporia radiculosa</name>
    <dbReference type="NCBI Taxonomy" id="599839"/>
    <lineage>
        <taxon>Eukaryota</taxon>
        <taxon>Fungi</taxon>
        <taxon>Dikarya</taxon>
        <taxon>Basidiomycota</taxon>
        <taxon>Agaricomycotina</taxon>
        <taxon>Agaricomycetes</taxon>
        <taxon>Polyporales</taxon>
        <taxon>Fibroporiaceae</taxon>
        <taxon>Fibroporia</taxon>
    </lineage>
</organism>
<sequence length="250" mass="27171">MRSSFAASIILAALAAALALARPVYPSGYDLVQRDYDFMNRAAPAKGSEATNWSSVGKMTGKIGKCLVHNLREGHPLLAREVQRILLARGEMDGNEALSWKSVAHATETPGSCLAHSLKREDRLAARELETWLMARKATAMDPESSEAINWKSVGSGVGEFGEGLLSSILRRGYDPMGRTSPVINRPLPDATSVPLRQPVRFSTKTPYRTATPLSDSNEAINRNDVGSDVGKAGGFLFHRRGGMYLDELE</sequence>
<name>J4GI07_9APHY</name>